<dbReference type="InterPro" id="IPR039370">
    <property type="entry name" value="BTF3"/>
</dbReference>
<keyword evidence="12" id="KW-0539">Nucleus</keyword>
<comment type="subunit">
    <text evidence="13">Part of the nascent polypeptide-associated complex (NAC).</text>
</comment>
<feature type="region of interest" description="Disordered" evidence="14">
    <location>
        <begin position="128"/>
        <end position="181"/>
    </location>
</feature>
<comment type="caution">
    <text evidence="18">The sequence shown here is derived from an EMBL/GenBank/DDBJ whole genome shotgun (WGS) entry which is preliminary data.</text>
</comment>
<dbReference type="GO" id="GO:0045010">
    <property type="term" value="P:actin nucleation"/>
    <property type="evidence" value="ECO:0007669"/>
    <property type="project" value="UniProtKB-ARBA"/>
</dbReference>
<feature type="compositionally biased region" description="Pro residues" evidence="14">
    <location>
        <begin position="243"/>
        <end position="256"/>
    </location>
</feature>
<feature type="compositionally biased region" description="Low complexity" evidence="14">
    <location>
        <begin position="299"/>
        <end position="315"/>
    </location>
</feature>
<dbReference type="InterPro" id="IPR000697">
    <property type="entry name" value="WH1/EVH1_dom"/>
</dbReference>
<feature type="compositionally biased region" description="Pro residues" evidence="14">
    <location>
        <begin position="467"/>
        <end position="497"/>
    </location>
</feature>
<dbReference type="PROSITE" id="PS50229">
    <property type="entry name" value="WH1"/>
    <property type="match status" value="1"/>
</dbReference>
<evidence type="ECO:0000256" key="4">
    <source>
        <dbReference type="ARBA" id="ARBA00022192"/>
    </source>
</evidence>
<evidence type="ECO:0000256" key="6">
    <source>
        <dbReference type="ARBA" id="ARBA00022490"/>
    </source>
</evidence>
<dbReference type="InterPro" id="IPR011993">
    <property type="entry name" value="PH-like_dom_sf"/>
</dbReference>
<feature type="compositionally biased region" description="Basic residues" evidence="14">
    <location>
        <begin position="799"/>
        <end position="809"/>
    </location>
</feature>
<feature type="compositionally biased region" description="Pro residues" evidence="14">
    <location>
        <begin position="445"/>
        <end position="459"/>
    </location>
</feature>
<keyword evidence="9" id="KW-0653">Protein transport</keyword>
<evidence type="ECO:0000259" key="16">
    <source>
        <dbReference type="PROSITE" id="PS51082"/>
    </source>
</evidence>
<feature type="compositionally biased region" description="Pro residues" evidence="14">
    <location>
        <begin position="271"/>
        <end position="281"/>
    </location>
</feature>
<dbReference type="FunFam" id="2.30.29.30:FF:000281">
    <property type="entry name" value="Actin associated protein"/>
    <property type="match status" value="1"/>
</dbReference>
<dbReference type="InterPro" id="IPR033927">
    <property type="entry name" value="WASPfam_EVH1"/>
</dbReference>
<evidence type="ECO:0000256" key="1">
    <source>
        <dbReference type="ARBA" id="ARBA00004123"/>
    </source>
</evidence>
<evidence type="ECO:0000256" key="2">
    <source>
        <dbReference type="ARBA" id="ARBA00004496"/>
    </source>
</evidence>
<proteinExistence type="inferred from homology"/>
<dbReference type="InterPro" id="IPR002715">
    <property type="entry name" value="Nas_poly-pep-assoc_cplx_dom"/>
</dbReference>
<dbReference type="CDD" id="cd01205">
    <property type="entry name" value="EVH1_WASP-like"/>
    <property type="match status" value="1"/>
</dbReference>
<feature type="compositionally biased region" description="Pro residues" evidence="14">
    <location>
        <begin position="504"/>
        <end position="514"/>
    </location>
</feature>
<dbReference type="CDD" id="cd22055">
    <property type="entry name" value="NAC_BTF3"/>
    <property type="match status" value="1"/>
</dbReference>
<evidence type="ECO:0000256" key="13">
    <source>
        <dbReference type="RuleBase" id="RU361272"/>
    </source>
</evidence>
<comment type="similarity">
    <text evidence="3 13">Belongs to the NAC-beta family.</text>
</comment>
<feature type="compositionally biased region" description="Basic and acidic residues" evidence="14">
    <location>
        <begin position="368"/>
        <end position="377"/>
    </location>
</feature>
<dbReference type="SMART" id="SM00461">
    <property type="entry name" value="WH1"/>
    <property type="match status" value="1"/>
</dbReference>
<feature type="compositionally biased region" description="Pro residues" evidence="14">
    <location>
        <begin position="395"/>
        <end position="413"/>
    </location>
</feature>
<dbReference type="SMART" id="SM01407">
    <property type="entry name" value="NAC"/>
    <property type="match status" value="1"/>
</dbReference>
<evidence type="ECO:0000313" key="18">
    <source>
        <dbReference type="EMBL" id="KAK6355378.1"/>
    </source>
</evidence>
<dbReference type="Pfam" id="PF01849">
    <property type="entry name" value="NAC"/>
    <property type="match status" value="1"/>
</dbReference>
<dbReference type="PROSITE" id="PS51082">
    <property type="entry name" value="WH2"/>
    <property type="match status" value="1"/>
</dbReference>
<keyword evidence="6" id="KW-0963">Cytoplasm</keyword>
<dbReference type="Gene3D" id="2.30.29.30">
    <property type="entry name" value="Pleckstrin-homology domain (PH domain)/Phosphotyrosine-binding domain (PTB)"/>
    <property type="match status" value="1"/>
</dbReference>
<keyword evidence="8" id="KW-0597">Phosphoprotein</keyword>
<dbReference type="PANTHER" id="PTHR10351">
    <property type="entry name" value="TRANSCRIPTION FACTOR BTF3 FAMILY MEMBER"/>
    <property type="match status" value="1"/>
</dbReference>
<feature type="region of interest" description="Disordered" evidence="14">
    <location>
        <begin position="220"/>
        <end position="581"/>
    </location>
</feature>
<feature type="compositionally biased region" description="Pro residues" evidence="14">
    <location>
        <begin position="316"/>
        <end position="339"/>
    </location>
</feature>
<evidence type="ECO:0000256" key="12">
    <source>
        <dbReference type="ARBA" id="ARBA00023242"/>
    </source>
</evidence>
<keyword evidence="5" id="KW-0813">Transport</keyword>
<dbReference type="InterPro" id="IPR003124">
    <property type="entry name" value="WH2_dom"/>
</dbReference>
<evidence type="ECO:0000256" key="8">
    <source>
        <dbReference type="ARBA" id="ARBA00022553"/>
    </source>
</evidence>
<dbReference type="GO" id="GO:0005634">
    <property type="term" value="C:nucleus"/>
    <property type="evidence" value="ECO:0007669"/>
    <property type="project" value="UniProtKB-SubCell"/>
</dbReference>
<dbReference type="FunFam" id="2.20.70.30:FF:000003">
    <property type="entry name" value="Nascent polypeptide-associated complex subunit beta"/>
    <property type="match status" value="1"/>
</dbReference>
<dbReference type="Gene3D" id="2.20.70.30">
    <property type="entry name" value="Nascent polypeptide-associated complex domain"/>
    <property type="match status" value="1"/>
</dbReference>
<feature type="domain" description="WH2" evidence="16">
    <location>
        <begin position="530"/>
        <end position="550"/>
    </location>
</feature>
<feature type="region of interest" description="Disordered" evidence="14">
    <location>
        <begin position="797"/>
        <end position="818"/>
    </location>
</feature>
<keyword evidence="10 13" id="KW-0805">Transcription regulation</keyword>
<evidence type="ECO:0000259" key="15">
    <source>
        <dbReference type="PROSITE" id="PS50229"/>
    </source>
</evidence>
<feature type="compositionally biased region" description="Gly residues" evidence="14">
    <location>
        <begin position="570"/>
        <end position="581"/>
    </location>
</feature>
<feature type="compositionally biased region" description="Acidic residues" evidence="14">
    <location>
        <begin position="912"/>
        <end position="921"/>
    </location>
</feature>
<keyword evidence="11 13" id="KW-0804">Transcription</keyword>
<reference evidence="18 19" key="1">
    <citation type="submission" date="2019-10" db="EMBL/GenBank/DDBJ databases">
        <authorList>
            <person name="Palmer J.M."/>
        </authorList>
    </citation>
    <scope>NUCLEOTIDE SEQUENCE [LARGE SCALE GENOMIC DNA]</scope>
    <source>
        <strain evidence="18 19">TWF696</strain>
    </source>
</reference>
<accession>A0AAV9VA57</accession>
<dbReference type="SUPFAM" id="SSF50729">
    <property type="entry name" value="PH domain-like"/>
    <property type="match status" value="1"/>
</dbReference>
<dbReference type="AlphaFoldDB" id="A0AAV9VA57"/>
<dbReference type="Pfam" id="PF00568">
    <property type="entry name" value="WH1"/>
    <property type="match status" value="1"/>
</dbReference>
<evidence type="ECO:0000256" key="7">
    <source>
        <dbReference type="ARBA" id="ARBA00022491"/>
    </source>
</evidence>
<dbReference type="GO" id="GO:0071933">
    <property type="term" value="F:Arp2/3 complex binding"/>
    <property type="evidence" value="ECO:0007669"/>
    <property type="project" value="UniProtKB-ARBA"/>
</dbReference>
<evidence type="ECO:0000256" key="14">
    <source>
        <dbReference type="SAM" id="MobiDB-lite"/>
    </source>
</evidence>
<keyword evidence="7" id="KW-0678">Repressor</keyword>
<feature type="domain" description="NAC-A/B" evidence="17">
    <location>
        <begin position="812"/>
        <end position="877"/>
    </location>
</feature>
<dbReference type="GO" id="GO:0030479">
    <property type="term" value="C:actin cortical patch"/>
    <property type="evidence" value="ECO:0007669"/>
    <property type="project" value="UniProtKB-ARBA"/>
</dbReference>
<evidence type="ECO:0000256" key="3">
    <source>
        <dbReference type="ARBA" id="ARBA00005296"/>
    </source>
</evidence>
<feature type="compositionally biased region" description="Low complexity" evidence="14">
    <location>
        <begin position="414"/>
        <end position="427"/>
    </location>
</feature>
<evidence type="ECO:0000256" key="11">
    <source>
        <dbReference type="ARBA" id="ARBA00023163"/>
    </source>
</evidence>
<evidence type="ECO:0000259" key="17">
    <source>
        <dbReference type="PROSITE" id="PS51151"/>
    </source>
</evidence>
<dbReference type="PROSITE" id="PS51151">
    <property type="entry name" value="NAC_AB"/>
    <property type="match status" value="1"/>
</dbReference>
<keyword evidence="19" id="KW-1185">Reference proteome</keyword>
<protein>
    <recommendedName>
        <fullName evidence="4 13">Nascent polypeptide-associated complex subunit beta</fullName>
    </recommendedName>
</protein>
<dbReference type="EMBL" id="JAVHNQ010000002">
    <property type="protein sequence ID" value="KAK6355378.1"/>
    <property type="molecule type" value="Genomic_DNA"/>
</dbReference>
<evidence type="ECO:0000256" key="10">
    <source>
        <dbReference type="ARBA" id="ARBA00023015"/>
    </source>
</evidence>
<feature type="domain" description="WH1" evidence="15">
    <location>
        <begin position="18"/>
        <end position="130"/>
    </location>
</feature>
<organism evidence="18 19">
    <name type="scientific">Orbilia brochopaga</name>
    <dbReference type="NCBI Taxonomy" id="3140254"/>
    <lineage>
        <taxon>Eukaryota</taxon>
        <taxon>Fungi</taxon>
        <taxon>Dikarya</taxon>
        <taxon>Ascomycota</taxon>
        <taxon>Pezizomycotina</taxon>
        <taxon>Orbiliomycetes</taxon>
        <taxon>Orbiliales</taxon>
        <taxon>Orbiliaceae</taxon>
        <taxon>Orbilia</taxon>
    </lineage>
</organism>
<gene>
    <name evidence="18" type="primary">EGD1</name>
    <name evidence="18" type="ORF">TWF696_004487</name>
</gene>
<sequence>MAPSNLTKNDHEQVKRVVPSATNDILGHGVARLYVNYPDRNRWNYTGISGCLVLAGDKVGKTHFFKIVDISPANRGVLWDQELYEGLQYNQDRTFFHSFEIEDCSAGFSFTDEKEAEAFRKRVLKIAPPLPPGARQHHQPQSSAQRPKARDTAPSHATGYQSPSPYQAKAPEPPSAAAANEIDPSWKPLLAELYELGITDEMIRNNSDFIREYVEQNRASLSRHEAPDTSSNGGSVESHPFSSPAPPPPPPPPPPSQSAAFTPTPAAVPASRPPPAPPAEPPASLASRRNPPPPPPTPRRTQAANTASYESQYEPTSPPPPREPSPKPSPFQFRVPPPLQNAGIYADRDPPKPVQAPSTAPPPLPPKIPHENQDRNHVFAVPPPFPKAGSSVRPVPAPPPPRGHAPPPPPPPRGSVAAPPVPSRNLPTRPPPPVQFHSGNNSAPPTAPPPPPRLPPPTTAPTYSNAPAPPAPPPPPVPGFGATPAPPPPPPPPPPPGFGGTGAPPAPPPPPLPPNLGGDGPQAPALGSGQPQDLLASIRNAGGKSKLKKTTVVNDRSRPLTNGNGSSEKAGGGAAEAGSGAGLGDALQRALDNRKKKISRDSDAPKQATPTSFSFSEAARLAAPHVGSVAGVGLETSFASARGWRPTVDTTKNCNPDQKLGHVHVLAHSWLLWRGIRVGLYSLVQKPEPRRDINKRPTHHFHHTHRRHHHHHHLHLHLHPELLQILRSDNVPTIKEIVAFSPGVSSIALAQPDYLPPPSLVRLASPCDIFQTRPPPFKRKMDAQKLARLQASVRIGKGTPRRKVKKVHKSSGTDDKKLQSSLKKLNVQPIQAIEEVNMFKEDGNVIHFSAPKVHASVPANTFAIYGNGEDKELTELVPGILNQLGPDSLASLRKLAESYQSLQKKEGGDDKKDDDDDDDIPDLVAGESFESKVE</sequence>
<evidence type="ECO:0000313" key="19">
    <source>
        <dbReference type="Proteomes" id="UP001375240"/>
    </source>
</evidence>
<comment type="subcellular location">
    <subcellularLocation>
        <location evidence="2">Cytoplasm</location>
    </subcellularLocation>
    <subcellularLocation>
        <location evidence="1">Nucleus</location>
    </subcellularLocation>
</comment>
<feature type="compositionally biased region" description="Low complexity" evidence="14">
    <location>
        <begin position="257"/>
        <end position="270"/>
    </location>
</feature>
<dbReference type="GO" id="GO:0015031">
    <property type="term" value="P:protein transport"/>
    <property type="evidence" value="ECO:0007669"/>
    <property type="project" value="UniProtKB-KW"/>
</dbReference>
<feature type="region of interest" description="Disordered" evidence="14">
    <location>
        <begin position="900"/>
        <end position="934"/>
    </location>
</feature>
<dbReference type="InterPro" id="IPR038187">
    <property type="entry name" value="NAC_A/B_dom_sf"/>
</dbReference>
<dbReference type="GO" id="GO:0003779">
    <property type="term" value="F:actin binding"/>
    <property type="evidence" value="ECO:0007669"/>
    <property type="project" value="InterPro"/>
</dbReference>
<name>A0AAV9VA57_9PEZI</name>
<evidence type="ECO:0000256" key="9">
    <source>
        <dbReference type="ARBA" id="ARBA00022927"/>
    </source>
</evidence>
<evidence type="ECO:0000256" key="5">
    <source>
        <dbReference type="ARBA" id="ARBA00022448"/>
    </source>
</evidence>
<dbReference type="Proteomes" id="UP001375240">
    <property type="component" value="Unassembled WGS sequence"/>
</dbReference>